<organism evidence="1 2">
    <name type="scientific">Musa balbisiana</name>
    <name type="common">Banana</name>
    <dbReference type="NCBI Taxonomy" id="52838"/>
    <lineage>
        <taxon>Eukaryota</taxon>
        <taxon>Viridiplantae</taxon>
        <taxon>Streptophyta</taxon>
        <taxon>Embryophyta</taxon>
        <taxon>Tracheophyta</taxon>
        <taxon>Spermatophyta</taxon>
        <taxon>Magnoliopsida</taxon>
        <taxon>Liliopsida</taxon>
        <taxon>Zingiberales</taxon>
        <taxon>Musaceae</taxon>
        <taxon>Musa</taxon>
    </lineage>
</organism>
<reference evidence="1 2" key="1">
    <citation type="journal article" date="2019" name="Nat. Plants">
        <title>Genome sequencing of Musa balbisiana reveals subgenome evolution and function divergence in polyploid bananas.</title>
        <authorList>
            <person name="Yao X."/>
        </authorList>
    </citation>
    <scope>NUCLEOTIDE SEQUENCE [LARGE SCALE GENOMIC DNA]</scope>
    <source>
        <strain evidence="2">cv. DH-PKW</strain>
        <tissue evidence="1">Leaves</tissue>
    </source>
</reference>
<name>A0A4S8IWH4_MUSBA</name>
<dbReference type="AlphaFoldDB" id="A0A4S8IWH4"/>
<keyword evidence="2" id="KW-1185">Reference proteome</keyword>
<dbReference type="Proteomes" id="UP000317650">
    <property type="component" value="Chromosome 10"/>
</dbReference>
<comment type="caution">
    <text evidence="1">The sequence shown here is derived from an EMBL/GenBank/DDBJ whole genome shotgun (WGS) entry which is preliminary data.</text>
</comment>
<dbReference type="EMBL" id="PYDT01000008">
    <property type="protein sequence ID" value="THU53175.1"/>
    <property type="molecule type" value="Genomic_DNA"/>
</dbReference>
<sequence length="109" mass="11893">MAVAVYGEEEASCLALLTEKSSASTKFSLTNERKLDGAKIQESEEDAVLMAASKESKQMRQHSCSMKLLCKLSASSFSRRSKALLLYEASWKFRDRQSAAGLTCSSVGT</sequence>
<gene>
    <name evidence="1" type="ORF">C4D60_Mb10t11620</name>
</gene>
<evidence type="ECO:0000313" key="1">
    <source>
        <dbReference type="EMBL" id="THU53175.1"/>
    </source>
</evidence>
<evidence type="ECO:0000313" key="2">
    <source>
        <dbReference type="Proteomes" id="UP000317650"/>
    </source>
</evidence>
<protein>
    <submittedName>
        <fullName evidence="1">Uncharacterized protein</fullName>
    </submittedName>
</protein>
<accession>A0A4S8IWH4</accession>
<proteinExistence type="predicted"/>